<dbReference type="EMBL" id="FULE01000046">
    <property type="protein sequence ID" value="SJN59079.1"/>
    <property type="molecule type" value="Genomic_DNA"/>
</dbReference>
<keyword evidence="2" id="KW-1185">Reference proteome</keyword>
<reference evidence="2" key="1">
    <citation type="submission" date="2017-02" db="EMBL/GenBank/DDBJ databases">
        <authorList>
            <person name="Rodrigo-Torres L."/>
            <person name="Arahal R.D."/>
            <person name="Lucena T."/>
        </authorList>
    </citation>
    <scope>NUCLEOTIDE SEQUENCE [LARGE SCALE GENOMIC DNA]</scope>
    <source>
        <strain evidence="2">CECT 7878</strain>
    </source>
</reference>
<evidence type="ECO:0000313" key="1">
    <source>
        <dbReference type="EMBL" id="SJN59079.1"/>
    </source>
</evidence>
<proteinExistence type="predicted"/>
<organism evidence="1 2">
    <name type="scientific">Vibrio ruber (strain DSM 16370 / JCM 11486 / BCRC 17186 / CECT 7878 / LMG 23124 / VR1)</name>
    <dbReference type="NCBI Taxonomy" id="1123498"/>
    <lineage>
        <taxon>Bacteria</taxon>
        <taxon>Pseudomonadati</taxon>
        <taxon>Pseudomonadota</taxon>
        <taxon>Gammaproteobacteria</taxon>
        <taxon>Vibrionales</taxon>
        <taxon>Vibrionaceae</taxon>
        <taxon>Vibrio</taxon>
    </lineage>
</organism>
<name>A0A1R4LRS3_VIBR1</name>
<evidence type="ECO:0000313" key="2">
    <source>
        <dbReference type="Proteomes" id="UP000188276"/>
    </source>
</evidence>
<accession>A0A1R4LRS3</accession>
<dbReference type="AlphaFoldDB" id="A0A1R4LRS3"/>
<dbReference type="STRING" id="1123498.VR7878_03213"/>
<sequence>MAQQVISEQIGWQILFMKINLFKNLFGNNKQDEKPSLELDFSKEYPRVTLSEELKKQAYNLFFLVDKNNFNELSTLLLHQYSTFNVNLMRHPQDLSDNNGGIFKINLLDDFNGIVVHIISNDHDLIDKIQSLNLAPPLPSVSFPSLNPEEYGSLQGDVDFWFTWLWTPYWVSLTSEQQSQLPLNEEWREFIEVRII</sequence>
<protein>
    <submittedName>
        <fullName evidence="1">Uncharacterized protein</fullName>
    </submittedName>
</protein>
<gene>
    <name evidence="1" type="ORF">VR7878_03213</name>
</gene>
<dbReference type="Proteomes" id="UP000188276">
    <property type="component" value="Unassembled WGS sequence"/>
</dbReference>